<name>A0A9E7QYA8_9ADEN</name>
<keyword evidence="8" id="KW-1185">Reference proteome</keyword>
<keyword evidence="3" id="KW-0235">DNA replication</keyword>
<keyword evidence="1" id="KW-0597">Phosphoprotein</keyword>
<dbReference type="EMBL" id="MW508338">
    <property type="protein sequence ID" value="UVZ42948.1"/>
    <property type="molecule type" value="Genomic_DNA"/>
</dbReference>
<reference evidence="7" key="2">
    <citation type="journal article" date="2022" name="Infect. Genet. Evol.">
        <title>The genome and phylogenetic analyses of tit siadenoviruses reveal both a novel avian host and viral species.</title>
        <authorList>
            <person name="Gellert A."/>
            <person name="Benko M."/>
            <person name="Harrach B."/>
            <person name="Peters M."/>
            <person name="Kajan G.L."/>
        </authorList>
    </citation>
    <scope>NUCLEOTIDE SEQUENCE</scope>
    <source>
        <strain evidence="7">S478/20</strain>
    </source>
</reference>
<dbReference type="InterPro" id="IPR003391">
    <property type="entry name" value="Adeno_preterminal"/>
</dbReference>
<evidence type="ECO:0000256" key="6">
    <source>
        <dbReference type="ARBA" id="ARBA00023125"/>
    </source>
</evidence>
<keyword evidence="2" id="KW-1048">Host nucleus</keyword>
<evidence type="ECO:0000313" key="7">
    <source>
        <dbReference type="EMBL" id="UVZ42948.1"/>
    </source>
</evidence>
<dbReference type="Pfam" id="PF02459">
    <property type="entry name" value="Adeno_terminal"/>
    <property type="match status" value="1"/>
</dbReference>
<keyword evidence="6" id="KW-0238">DNA-binding</keyword>
<evidence type="ECO:0000313" key="8">
    <source>
        <dbReference type="Proteomes" id="UP001059127"/>
    </source>
</evidence>
<keyword evidence="4" id="KW-1194">Viral DNA replication</keyword>
<evidence type="ECO:0000256" key="4">
    <source>
        <dbReference type="ARBA" id="ARBA00023109"/>
    </source>
</evidence>
<organism evidence="7">
    <name type="scientific">Siadenovirus sp</name>
    <dbReference type="NCBI Taxonomy" id="2671519"/>
    <lineage>
        <taxon>Viruses</taxon>
        <taxon>Varidnaviria</taxon>
        <taxon>Bamfordvirae</taxon>
        <taxon>Preplasmiviricota</taxon>
        <taxon>Polisuviricotina</taxon>
        <taxon>Pharingeaviricetes</taxon>
        <taxon>Rowavirales</taxon>
        <taxon>Adenoviridae</taxon>
        <taxon>Siadenovirus</taxon>
    </lineage>
</organism>
<evidence type="ECO:0000256" key="5">
    <source>
        <dbReference type="ARBA" id="ARBA00023124"/>
    </source>
</evidence>
<accession>A0A9E7QYA8</accession>
<dbReference type="GO" id="GO:0003677">
    <property type="term" value="F:DNA binding"/>
    <property type="evidence" value="ECO:0007669"/>
    <property type="project" value="UniProtKB-KW"/>
</dbReference>
<reference evidence="7" key="1">
    <citation type="journal article" date="2021" name="Eur. J. Wildl. Res.">
        <title>Increased mortality in wild tits in North Rhine-Westphalia (Germany) in 2020 with a special focus on Suttonella ornithocola and other infectious pathogens.</title>
        <authorList>
            <person name="Fischer L."/>
            <person name="Peters M."/>
            <person name="Merbach S."/>
            <person name="Eydner M."/>
            <person name="Kuczka A."/>
            <person name="Lambertz J."/>
            <person name="Kummerfeld M."/>
            <person name="Kahnt K."/>
            <person name="Weiss A."/>
            <person name="Petersen H."/>
        </authorList>
    </citation>
    <scope>NUCLEOTIDE SEQUENCE</scope>
    <source>
        <strain evidence="7">S478/20</strain>
    </source>
</reference>
<dbReference type="GO" id="GO:0039693">
    <property type="term" value="P:viral DNA genome replication"/>
    <property type="evidence" value="ECO:0007669"/>
    <property type="project" value="UniProtKB-KW"/>
</dbReference>
<evidence type="ECO:0000256" key="2">
    <source>
        <dbReference type="ARBA" id="ARBA00022562"/>
    </source>
</evidence>
<proteinExistence type="predicted"/>
<keyword evidence="5" id="KW-0190">Covalent protein-DNA linkage</keyword>
<evidence type="ECO:0000256" key="1">
    <source>
        <dbReference type="ARBA" id="ARBA00022553"/>
    </source>
</evidence>
<sequence>MNQQLILNYARLTNQQEATIRFMHLTQFTDQPNIPEILKSIPGLTWCSRFYNYQVTMLQDLTPENPTLQVPPFNGLPPGHLLIGYAYLFNVNNNYHFNSRSYTRLKYSSHVSQIGRPRNFWSILSDCSYTLNTANISPDTLMEMQEEIISNRITADLEARNNLQLVGTGITLQPTCLENITKQDQLNSLHVKSFQEFLKGSSFALTQRYNYETEKDITTHKHINRVLNVITNLIYNWLFTTEKEYIPFQENWLQQLFQLYRSWLPVNRNYVKAYILANKALNNTTPDWIRQLRGGARLRSGTRTNLPMQLRQRQDNRAVTQSIRRNRGQIVQNFIDSLPLIRRIRRPPPAEPDIEIETDDQDEEQTLGEEMLLTLLQILHSLREELTEPAREHEIFNFGDRFFELLDQANDENRITPEFITRFFFYFFLMEHISSTLYYYHSLLNLNVPFRQNVHFNYIQVIITGYNNAGQVILHRIWHNNNLSPFLRIYRQILNDILIMTNRTEVITARDEQDLLSTLEHRPESGDPNDIINQAKLHEEDVTSIQINFKLNPIGLVTTSTNRNIIANVNRVRNDEMRRLRAPQ</sequence>
<dbReference type="Proteomes" id="UP001059127">
    <property type="component" value="Segment"/>
</dbReference>
<dbReference type="GO" id="GO:0006260">
    <property type="term" value="P:DNA replication"/>
    <property type="evidence" value="ECO:0007669"/>
    <property type="project" value="UniProtKB-KW"/>
</dbReference>
<protein>
    <submittedName>
        <fullName evidence="7">PTP</fullName>
    </submittedName>
</protein>
<evidence type="ECO:0000256" key="3">
    <source>
        <dbReference type="ARBA" id="ARBA00022705"/>
    </source>
</evidence>